<gene>
    <name evidence="1" type="ORF">E5676_scaffold637G00570</name>
</gene>
<reference evidence="1 2" key="1">
    <citation type="submission" date="2019-08" db="EMBL/GenBank/DDBJ databases">
        <title>Draft genome sequences of two oriental melons (Cucumis melo L. var makuwa).</title>
        <authorList>
            <person name="Kwon S.-Y."/>
        </authorList>
    </citation>
    <scope>NUCLEOTIDE SEQUENCE [LARGE SCALE GENOMIC DNA]</scope>
    <source>
        <strain evidence="2">cv. Chang Bougi</strain>
        <tissue evidence="1">Leaf</tissue>
    </source>
</reference>
<name>A0A5D3D0A5_CUCMM</name>
<dbReference type="AlphaFoldDB" id="A0A5D3D0A5"/>
<protein>
    <submittedName>
        <fullName evidence="1">CACTA en-spm transposon protein</fullName>
    </submittedName>
</protein>
<dbReference type="Proteomes" id="UP000321947">
    <property type="component" value="Unassembled WGS sequence"/>
</dbReference>
<dbReference type="EMBL" id="SSTD01008459">
    <property type="protein sequence ID" value="TYK15879.1"/>
    <property type="molecule type" value="Genomic_DNA"/>
</dbReference>
<sequence>MLNTFKEFQGDCHRHFKKYSDVEEARVNPLNLLVGRDENWHFLCDHYMSRAFQDRSHQALASEVKQVQKLIQDMTWAQQEPKHDP</sequence>
<proteinExistence type="predicted"/>
<accession>A0A5D3D0A5</accession>
<evidence type="ECO:0000313" key="2">
    <source>
        <dbReference type="Proteomes" id="UP000321947"/>
    </source>
</evidence>
<organism evidence="1 2">
    <name type="scientific">Cucumis melo var. makuwa</name>
    <name type="common">Oriental melon</name>
    <dbReference type="NCBI Taxonomy" id="1194695"/>
    <lineage>
        <taxon>Eukaryota</taxon>
        <taxon>Viridiplantae</taxon>
        <taxon>Streptophyta</taxon>
        <taxon>Embryophyta</taxon>
        <taxon>Tracheophyta</taxon>
        <taxon>Spermatophyta</taxon>
        <taxon>Magnoliopsida</taxon>
        <taxon>eudicotyledons</taxon>
        <taxon>Gunneridae</taxon>
        <taxon>Pentapetalae</taxon>
        <taxon>rosids</taxon>
        <taxon>fabids</taxon>
        <taxon>Cucurbitales</taxon>
        <taxon>Cucurbitaceae</taxon>
        <taxon>Benincaseae</taxon>
        <taxon>Cucumis</taxon>
    </lineage>
</organism>
<comment type="caution">
    <text evidence="1">The sequence shown here is derived from an EMBL/GenBank/DDBJ whole genome shotgun (WGS) entry which is preliminary data.</text>
</comment>
<evidence type="ECO:0000313" key="1">
    <source>
        <dbReference type="EMBL" id="TYK15879.1"/>
    </source>
</evidence>